<dbReference type="OrthoDB" id="3441387at2759"/>
<dbReference type="AlphaFoldDB" id="A0A177AB46"/>
<accession>A0A177AB46</accession>
<gene>
    <name evidence="2" type="ORF">VC83_04251</name>
</gene>
<dbReference type="GeneID" id="36287324"/>
<dbReference type="Proteomes" id="UP000077154">
    <property type="component" value="Unassembled WGS sequence"/>
</dbReference>
<dbReference type="VEuPathDB" id="FungiDB:GMDG_07405"/>
<proteinExistence type="predicted"/>
<dbReference type="RefSeq" id="XP_024324661.1">
    <property type="nucleotide sequence ID" value="XM_024467886.1"/>
</dbReference>
<sequence>MEIDVPPDSTIQDLIHFVEQDGTATECLDQLPESTGVFQLWVDSGDPKSFVKQQVIELKDKGKRTCDKNKRHIAADECYKVATMAGNNNTLFVISEIKPEDDEQWREQLETSVMGGVEFEREEIKPEEQARLDLYSVPSIPTEEIKLENSSQPALHNTPTYEST</sequence>
<dbReference type="EMBL" id="KV441394">
    <property type="protein sequence ID" value="OAF59378.1"/>
    <property type="molecule type" value="Genomic_DNA"/>
</dbReference>
<feature type="compositionally biased region" description="Polar residues" evidence="1">
    <location>
        <begin position="148"/>
        <end position="164"/>
    </location>
</feature>
<reference evidence="2" key="1">
    <citation type="submission" date="2016-03" db="EMBL/GenBank/DDBJ databases">
        <title>Updated assembly of Pseudogymnoascus destructans, the fungus causing white-nose syndrome of bats.</title>
        <authorList>
            <person name="Palmer J.M."/>
            <person name="Drees K.P."/>
            <person name="Foster J.T."/>
            <person name="Lindner D.L."/>
        </authorList>
    </citation>
    <scope>NUCLEOTIDE SEQUENCE [LARGE SCALE GENOMIC DNA]</scope>
    <source>
        <strain evidence="2">20631-21</strain>
    </source>
</reference>
<organism evidence="2">
    <name type="scientific">Pseudogymnoascus destructans</name>
    <dbReference type="NCBI Taxonomy" id="655981"/>
    <lineage>
        <taxon>Eukaryota</taxon>
        <taxon>Fungi</taxon>
        <taxon>Dikarya</taxon>
        <taxon>Ascomycota</taxon>
        <taxon>Pezizomycotina</taxon>
        <taxon>Leotiomycetes</taxon>
        <taxon>Thelebolales</taxon>
        <taxon>Thelebolaceae</taxon>
        <taxon>Pseudogymnoascus</taxon>
    </lineage>
</organism>
<protein>
    <submittedName>
        <fullName evidence="2">Uncharacterized protein</fullName>
    </submittedName>
</protein>
<evidence type="ECO:0000256" key="1">
    <source>
        <dbReference type="SAM" id="MobiDB-lite"/>
    </source>
</evidence>
<name>A0A177AB46_9PEZI</name>
<feature type="region of interest" description="Disordered" evidence="1">
    <location>
        <begin position="143"/>
        <end position="164"/>
    </location>
</feature>
<evidence type="ECO:0000313" key="2">
    <source>
        <dbReference type="EMBL" id="OAF59378.1"/>
    </source>
</evidence>